<dbReference type="PANTHER" id="PTHR46825:SF8">
    <property type="entry name" value="BETA-LACTAMASE-RELATED"/>
    <property type="match status" value="1"/>
</dbReference>
<dbReference type="GO" id="GO:0008800">
    <property type="term" value="F:beta-lactamase activity"/>
    <property type="evidence" value="ECO:0007669"/>
    <property type="project" value="UniProtKB-UniRule"/>
</dbReference>
<dbReference type="PROSITE" id="PS00336">
    <property type="entry name" value="BETA_LACTAMASE_C"/>
    <property type="match status" value="1"/>
</dbReference>
<comment type="caution">
    <text evidence="7">The sequence shown here is derived from an EMBL/GenBank/DDBJ whole genome shotgun (WGS) entry which is preliminary data.</text>
</comment>
<evidence type="ECO:0000256" key="3">
    <source>
        <dbReference type="ARBA" id="ARBA00022801"/>
    </source>
</evidence>
<dbReference type="GO" id="GO:0046677">
    <property type="term" value="P:response to antibiotic"/>
    <property type="evidence" value="ECO:0007669"/>
    <property type="project" value="UniProtKB-UniRule"/>
</dbReference>
<dbReference type="EC" id="3.5.2.6" evidence="5"/>
<name>A0A429XAD4_SIMTE</name>
<feature type="domain" description="Beta-lactamase-related" evidence="6">
    <location>
        <begin position="59"/>
        <end position="317"/>
    </location>
</feature>
<evidence type="ECO:0000313" key="7">
    <source>
        <dbReference type="EMBL" id="RST60370.1"/>
    </source>
</evidence>
<dbReference type="Proteomes" id="UP000287296">
    <property type="component" value="Unassembled WGS sequence"/>
</dbReference>
<evidence type="ECO:0000256" key="4">
    <source>
        <dbReference type="ARBA" id="ARBA00023251"/>
    </source>
</evidence>
<proteinExistence type="inferred from homology"/>
<dbReference type="InterPro" id="IPR050491">
    <property type="entry name" value="AmpC-like"/>
</dbReference>
<comment type="catalytic activity">
    <reaction evidence="1 5">
        <text>a beta-lactam + H2O = a substituted beta-amino acid</text>
        <dbReference type="Rhea" id="RHEA:20401"/>
        <dbReference type="ChEBI" id="CHEBI:15377"/>
        <dbReference type="ChEBI" id="CHEBI:35627"/>
        <dbReference type="ChEBI" id="CHEBI:140347"/>
        <dbReference type="EC" id="3.5.2.6"/>
    </reaction>
</comment>
<sequence>MEGFVLDSDTLQQEIFRIVQPYVKLRKYLLLSIGIVYKNQSTTLLYTGSDTSFKEEDKPFIYEIGSISKVFTTTVLGEMIQKDLLSKGDSIGRYIPKLSDNHPVTLSHLANHTSGIPGIGLWKSITNLFDSKTPRDPYCLFSLGEVIDYFYKHRKEPKLKFRYSNAGMGLLGHILAMKLNTDYETAIKKIITDPLHMEDTFILVPSEKKQRVLQGHDVKGREQQPLHMSDFMGAGALRSTVDDMLKFMKAHISSENKGYQLTQKATLKIAKNMNVGLGWFLEDEIVWHNGSTQGFSSFLGFDPAQQIGVIVLSNYRSRLFATNPNQIGTDILKLLRTS</sequence>
<gene>
    <name evidence="7" type="ORF">D5F11_007970</name>
</gene>
<evidence type="ECO:0000256" key="2">
    <source>
        <dbReference type="ARBA" id="ARBA00007840"/>
    </source>
</evidence>
<dbReference type="InterPro" id="IPR012338">
    <property type="entry name" value="Beta-lactam/transpept-like"/>
</dbReference>
<dbReference type="EMBL" id="QYTW02000005">
    <property type="protein sequence ID" value="RST60370.1"/>
    <property type="molecule type" value="Genomic_DNA"/>
</dbReference>
<dbReference type="AlphaFoldDB" id="A0A429XAD4"/>
<comment type="similarity">
    <text evidence="2 5">Belongs to the class-C beta-lactamase family.</text>
</comment>
<dbReference type="PANTHER" id="PTHR46825">
    <property type="entry name" value="D-ALANYL-D-ALANINE-CARBOXYPEPTIDASE/ENDOPEPTIDASE AMPH"/>
    <property type="match status" value="1"/>
</dbReference>
<keyword evidence="4 5" id="KW-0046">Antibiotic resistance</keyword>
<evidence type="ECO:0000313" key="8">
    <source>
        <dbReference type="Proteomes" id="UP000287296"/>
    </source>
</evidence>
<evidence type="ECO:0000259" key="6">
    <source>
        <dbReference type="Pfam" id="PF00144"/>
    </source>
</evidence>
<dbReference type="Pfam" id="PF00144">
    <property type="entry name" value="Beta-lactamase"/>
    <property type="match status" value="1"/>
</dbReference>
<dbReference type="GO" id="GO:0017001">
    <property type="term" value="P:antibiotic catabolic process"/>
    <property type="evidence" value="ECO:0007669"/>
    <property type="project" value="InterPro"/>
</dbReference>
<dbReference type="InterPro" id="IPR001466">
    <property type="entry name" value="Beta-lactam-related"/>
</dbReference>
<keyword evidence="3 5" id="KW-0378">Hydrolase</keyword>
<dbReference type="InterPro" id="IPR001586">
    <property type="entry name" value="Beta-lactam_class-C_AS"/>
</dbReference>
<organism evidence="7 8">
    <name type="scientific">Siminovitchia terrae</name>
    <name type="common">Bacillus terrae</name>
    <dbReference type="NCBI Taxonomy" id="1914933"/>
    <lineage>
        <taxon>Bacteria</taxon>
        <taxon>Bacillati</taxon>
        <taxon>Bacillota</taxon>
        <taxon>Bacilli</taxon>
        <taxon>Bacillales</taxon>
        <taxon>Bacillaceae</taxon>
        <taxon>Siminovitchia</taxon>
    </lineage>
</organism>
<evidence type="ECO:0000256" key="1">
    <source>
        <dbReference type="ARBA" id="ARBA00001526"/>
    </source>
</evidence>
<dbReference type="OrthoDB" id="9803467at2"/>
<dbReference type="GO" id="GO:0030288">
    <property type="term" value="C:outer membrane-bounded periplasmic space"/>
    <property type="evidence" value="ECO:0007669"/>
    <property type="project" value="InterPro"/>
</dbReference>
<dbReference type="SUPFAM" id="SSF56601">
    <property type="entry name" value="beta-lactamase/transpeptidase-like"/>
    <property type="match status" value="1"/>
</dbReference>
<dbReference type="Gene3D" id="3.40.710.10">
    <property type="entry name" value="DD-peptidase/beta-lactamase superfamily"/>
    <property type="match status" value="1"/>
</dbReference>
<accession>A0A429XAD4</accession>
<protein>
    <recommendedName>
        <fullName evidence="5">Beta-lactamase</fullName>
        <ecNumber evidence="5">3.5.2.6</ecNumber>
    </recommendedName>
</protein>
<reference evidence="7 8" key="1">
    <citation type="submission" date="2018-12" db="EMBL/GenBank/DDBJ databases">
        <authorList>
            <person name="Sun L."/>
            <person name="Chen Z."/>
        </authorList>
    </citation>
    <scope>NUCLEOTIDE SEQUENCE [LARGE SCALE GENOMIC DNA]</scope>
    <source>
        <strain evidence="7 8">LMG 29736</strain>
    </source>
</reference>
<evidence type="ECO:0000256" key="5">
    <source>
        <dbReference type="RuleBase" id="RU361140"/>
    </source>
</evidence>